<accession>A0A844XQ05</accession>
<protein>
    <submittedName>
        <fullName evidence="2">Alpha/beta fold hydrolase</fullName>
    </submittedName>
</protein>
<dbReference type="OrthoDB" id="9791366at2"/>
<feature type="domain" description="AB hydrolase-1" evidence="1">
    <location>
        <begin position="32"/>
        <end position="275"/>
    </location>
</feature>
<evidence type="ECO:0000313" key="2">
    <source>
        <dbReference type="EMBL" id="MXO47700.1"/>
    </source>
</evidence>
<dbReference type="InterPro" id="IPR029058">
    <property type="entry name" value="AB_hydrolase_fold"/>
</dbReference>
<dbReference type="AlphaFoldDB" id="A0A844XQ05"/>
<dbReference type="Gene3D" id="3.40.50.1820">
    <property type="entry name" value="alpha/beta hydrolase"/>
    <property type="match status" value="1"/>
</dbReference>
<dbReference type="SUPFAM" id="SSF53474">
    <property type="entry name" value="alpha/beta-Hydrolases"/>
    <property type="match status" value="1"/>
</dbReference>
<sequence length="288" mass="31290">MDSEFSERSWQSPDGLELYFRDYAGGDAGKVPVVCLHGLTRNSRDFDALAPHIAGLGHRVIVPDMRGRGQSAYAEDSMSYAVPTYIADVMALLKQEDVERFVSIGTSMGGLMTMLIAQFAPTRIAGAVINDIGPVVDPEGIDRIKTYLGKGGSYPTWMHAARSLEEVHGDSHPSFDTNDWIRMAKRSMTLCNNGRIAFDYDMKIADPFNDTDDNAVPPDLWPGFEALAGKPLVLVRGALSAILSEETLAEMQRRAPDADVVVVPNAGHAPTLDEPEVRSAVDALLGNL</sequence>
<evidence type="ECO:0000259" key="1">
    <source>
        <dbReference type="Pfam" id="PF00561"/>
    </source>
</evidence>
<dbReference type="PANTHER" id="PTHR43798:SF33">
    <property type="entry name" value="HYDROLASE, PUTATIVE (AFU_ORTHOLOGUE AFUA_2G14860)-RELATED"/>
    <property type="match status" value="1"/>
</dbReference>
<comment type="caution">
    <text evidence="2">The sequence shown here is derived from an EMBL/GenBank/DDBJ whole genome shotgun (WGS) entry which is preliminary data.</text>
</comment>
<evidence type="ECO:0000313" key="3">
    <source>
        <dbReference type="Proteomes" id="UP000448199"/>
    </source>
</evidence>
<dbReference type="GO" id="GO:0016020">
    <property type="term" value="C:membrane"/>
    <property type="evidence" value="ECO:0007669"/>
    <property type="project" value="TreeGrafter"/>
</dbReference>
<dbReference type="GO" id="GO:0016787">
    <property type="term" value="F:hydrolase activity"/>
    <property type="evidence" value="ECO:0007669"/>
    <property type="project" value="UniProtKB-KW"/>
</dbReference>
<dbReference type="EMBL" id="WTYC01000002">
    <property type="protein sequence ID" value="MXO47700.1"/>
    <property type="molecule type" value="Genomic_DNA"/>
</dbReference>
<name>A0A844XQ05_9SPHN</name>
<dbReference type="InterPro" id="IPR000073">
    <property type="entry name" value="AB_hydrolase_1"/>
</dbReference>
<dbReference type="InterPro" id="IPR050266">
    <property type="entry name" value="AB_hydrolase_sf"/>
</dbReference>
<reference evidence="2 3" key="1">
    <citation type="submission" date="2019-12" db="EMBL/GenBank/DDBJ databases">
        <title>Genomic-based taxomic classification of the family Erythrobacteraceae.</title>
        <authorList>
            <person name="Xu L."/>
        </authorList>
    </citation>
    <scope>NUCLEOTIDE SEQUENCE [LARGE SCALE GENOMIC DNA]</scope>
    <source>
        <strain evidence="2 3">DSM 17792</strain>
    </source>
</reference>
<gene>
    <name evidence="2" type="ORF">GRI69_05480</name>
</gene>
<proteinExistence type="predicted"/>
<dbReference type="PANTHER" id="PTHR43798">
    <property type="entry name" value="MONOACYLGLYCEROL LIPASE"/>
    <property type="match status" value="1"/>
</dbReference>
<organism evidence="2 3">
    <name type="scientific">Qipengyuania vulgaris</name>
    <dbReference type="NCBI Taxonomy" id="291985"/>
    <lineage>
        <taxon>Bacteria</taxon>
        <taxon>Pseudomonadati</taxon>
        <taxon>Pseudomonadota</taxon>
        <taxon>Alphaproteobacteria</taxon>
        <taxon>Sphingomonadales</taxon>
        <taxon>Erythrobacteraceae</taxon>
        <taxon>Qipengyuania</taxon>
    </lineage>
</organism>
<dbReference type="RefSeq" id="WP_160727256.1">
    <property type="nucleotide sequence ID" value="NZ_WTYC01000002.1"/>
</dbReference>
<keyword evidence="2" id="KW-0378">Hydrolase</keyword>
<keyword evidence="3" id="KW-1185">Reference proteome</keyword>
<dbReference type="Proteomes" id="UP000448199">
    <property type="component" value="Unassembled WGS sequence"/>
</dbReference>
<dbReference type="Pfam" id="PF00561">
    <property type="entry name" value="Abhydrolase_1"/>
    <property type="match status" value="1"/>
</dbReference>